<evidence type="ECO:0000256" key="4">
    <source>
        <dbReference type="ARBA" id="ARBA00022691"/>
    </source>
</evidence>
<dbReference type="PANTHER" id="PTHR18895">
    <property type="entry name" value="HEMK METHYLTRANSFERASE"/>
    <property type="match status" value="1"/>
</dbReference>
<dbReference type="AlphaFoldDB" id="A0A2K1NY21"/>
<reference evidence="7 8" key="1">
    <citation type="submission" date="2013-12" db="EMBL/GenBank/DDBJ databases">
        <title>Comparative genomics of Petrotoga isolates.</title>
        <authorList>
            <person name="Nesbo C.L."/>
            <person name="Charchuk R."/>
            <person name="Chow K."/>
        </authorList>
    </citation>
    <scope>NUCLEOTIDE SEQUENCE [LARGE SCALE GENOMIC DNA]</scope>
    <source>
        <strain evidence="7 8">DSM 13574</strain>
    </source>
</reference>
<dbReference type="InterPro" id="IPR004556">
    <property type="entry name" value="HemK-like"/>
</dbReference>
<dbReference type="NCBIfam" id="TIGR03534">
    <property type="entry name" value="RF_mod_PrmC"/>
    <property type="match status" value="1"/>
</dbReference>
<keyword evidence="2 7" id="KW-0489">Methyltransferase</keyword>
<dbReference type="EC" id="2.1.1.297" evidence="1"/>
<dbReference type="NCBIfam" id="TIGR00536">
    <property type="entry name" value="hemK_fam"/>
    <property type="match status" value="1"/>
</dbReference>
<dbReference type="InterPro" id="IPR050320">
    <property type="entry name" value="N5-glutamine_MTase"/>
</dbReference>
<organism evidence="7 8">
    <name type="scientific">Petrotoga olearia DSM 13574</name>
    <dbReference type="NCBI Taxonomy" id="1122955"/>
    <lineage>
        <taxon>Bacteria</taxon>
        <taxon>Thermotogati</taxon>
        <taxon>Thermotogota</taxon>
        <taxon>Thermotogae</taxon>
        <taxon>Petrotogales</taxon>
        <taxon>Petrotogaceae</taxon>
        <taxon>Petrotoga</taxon>
    </lineage>
</organism>
<evidence type="ECO:0000256" key="3">
    <source>
        <dbReference type="ARBA" id="ARBA00022679"/>
    </source>
</evidence>
<evidence type="ECO:0000259" key="6">
    <source>
        <dbReference type="Pfam" id="PF05175"/>
    </source>
</evidence>
<proteinExistence type="predicted"/>
<dbReference type="SUPFAM" id="SSF53335">
    <property type="entry name" value="S-adenosyl-L-methionine-dependent methyltransferases"/>
    <property type="match status" value="1"/>
</dbReference>
<sequence>MRITELVSRIQGEFKISPFRILKILSIIEDRDISFYLKASQVEISQQTFDFLVKHLKEGYPIEYITKKVSFLGNDFFVDENVLIPRIETEDLVILAINLIQDKDLKHIIDIGTGSGVIAISIKKQLPKIKVQASDISESAMKIAQYNAEKLGVNVEFKIGDCLDPFLEEIQEVELIISNPPYVETSFIEKSHLLSYEPRVSLDGGADGQSFFKRISKYSHLLKTKYLLFETSEFTVKKTAEILSEIGKVQILPDSFKKERFIFISPYR</sequence>
<evidence type="ECO:0000256" key="2">
    <source>
        <dbReference type="ARBA" id="ARBA00022603"/>
    </source>
</evidence>
<evidence type="ECO:0000256" key="1">
    <source>
        <dbReference type="ARBA" id="ARBA00012771"/>
    </source>
</evidence>
<name>A0A2K1NY21_9BACT</name>
<keyword evidence="3 7" id="KW-0808">Transferase</keyword>
<dbReference type="GO" id="GO:0032259">
    <property type="term" value="P:methylation"/>
    <property type="evidence" value="ECO:0007669"/>
    <property type="project" value="UniProtKB-KW"/>
</dbReference>
<dbReference type="InterPro" id="IPR007848">
    <property type="entry name" value="Small_mtfrase_dom"/>
</dbReference>
<dbReference type="Proteomes" id="UP000236434">
    <property type="component" value="Unassembled WGS sequence"/>
</dbReference>
<dbReference type="Pfam" id="PF05175">
    <property type="entry name" value="MTS"/>
    <property type="match status" value="1"/>
</dbReference>
<evidence type="ECO:0000313" key="7">
    <source>
        <dbReference type="EMBL" id="PNR95431.1"/>
    </source>
</evidence>
<evidence type="ECO:0000256" key="5">
    <source>
        <dbReference type="ARBA" id="ARBA00048391"/>
    </source>
</evidence>
<gene>
    <name evidence="7" type="ORF">X929_07425</name>
</gene>
<comment type="catalytic activity">
    <reaction evidence="5">
        <text>L-glutaminyl-[peptide chain release factor] + S-adenosyl-L-methionine = N(5)-methyl-L-glutaminyl-[peptide chain release factor] + S-adenosyl-L-homocysteine + H(+)</text>
        <dbReference type="Rhea" id="RHEA:42896"/>
        <dbReference type="Rhea" id="RHEA-COMP:10271"/>
        <dbReference type="Rhea" id="RHEA-COMP:10272"/>
        <dbReference type="ChEBI" id="CHEBI:15378"/>
        <dbReference type="ChEBI" id="CHEBI:30011"/>
        <dbReference type="ChEBI" id="CHEBI:57856"/>
        <dbReference type="ChEBI" id="CHEBI:59789"/>
        <dbReference type="ChEBI" id="CHEBI:61891"/>
        <dbReference type="EC" id="2.1.1.297"/>
    </reaction>
</comment>
<dbReference type="InterPro" id="IPR002052">
    <property type="entry name" value="DNA_methylase_N6_adenine_CS"/>
</dbReference>
<dbReference type="RefSeq" id="WP_103067348.1">
    <property type="nucleotide sequence ID" value="NZ_AZRL01000021.1"/>
</dbReference>
<comment type="caution">
    <text evidence="7">The sequence shown here is derived from an EMBL/GenBank/DDBJ whole genome shotgun (WGS) entry which is preliminary data.</text>
</comment>
<dbReference type="InterPro" id="IPR029063">
    <property type="entry name" value="SAM-dependent_MTases_sf"/>
</dbReference>
<accession>A0A2K1NY21</accession>
<feature type="domain" description="Methyltransferase small" evidence="6">
    <location>
        <begin position="99"/>
        <end position="185"/>
    </location>
</feature>
<keyword evidence="4" id="KW-0949">S-adenosyl-L-methionine</keyword>
<dbReference type="OrthoDB" id="9800643at2"/>
<dbReference type="GO" id="GO:0102559">
    <property type="term" value="F:peptide chain release factor N(5)-glutamine methyltransferase activity"/>
    <property type="evidence" value="ECO:0007669"/>
    <property type="project" value="UniProtKB-EC"/>
</dbReference>
<dbReference type="CDD" id="cd02440">
    <property type="entry name" value="AdoMet_MTases"/>
    <property type="match status" value="1"/>
</dbReference>
<dbReference type="GO" id="GO:0003676">
    <property type="term" value="F:nucleic acid binding"/>
    <property type="evidence" value="ECO:0007669"/>
    <property type="project" value="InterPro"/>
</dbReference>
<dbReference type="EMBL" id="AZRL01000021">
    <property type="protein sequence ID" value="PNR95431.1"/>
    <property type="molecule type" value="Genomic_DNA"/>
</dbReference>
<dbReference type="PANTHER" id="PTHR18895:SF74">
    <property type="entry name" value="MTRF1L RELEASE FACTOR GLUTAMINE METHYLTRANSFERASE"/>
    <property type="match status" value="1"/>
</dbReference>
<protein>
    <recommendedName>
        <fullName evidence="1">peptide chain release factor N(5)-glutamine methyltransferase</fullName>
        <ecNumber evidence="1">2.1.1.297</ecNumber>
    </recommendedName>
</protein>
<dbReference type="Gene3D" id="3.40.50.150">
    <property type="entry name" value="Vaccinia Virus protein VP39"/>
    <property type="match status" value="1"/>
</dbReference>
<evidence type="ECO:0000313" key="8">
    <source>
        <dbReference type="Proteomes" id="UP000236434"/>
    </source>
</evidence>
<dbReference type="PROSITE" id="PS00092">
    <property type="entry name" value="N6_MTASE"/>
    <property type="match status" value="1"/>
</dbReference>
<dbReference type="InterPro" id="IPR019874">
    <property type="entry name" value="RF_methyltr_PrmC"/>
</dbReference>